<keyword evidence="2" id="KW-1133">Transmembrane helix</keyword>
<dbReference type="InterPro" id="IPR008984">
    <property type="entry name" value="SMAD_FHA_dom_sf"/>
</dbReference>
<evidence type="ECO:0000256" key="1">
    <source>
        <dbReference type="SAM" id="MobiDB-lite"/>
    </source>
</evidence>
<dbReference type="OrthoDB" id="9816434at2"/>
<reference evidence="4 5" key="1">
    <citation type="journal article" date="2014" name="Genome Announc.">
        <title>Genome Sequence and Methylome of Soil Bacterium Gemmatirosa kalamazoonensis KBS708T, a Member of the Rarely Cultivated Gemmatimonadetes Phylum.</title>
        <authorList>
            <person name="Debruyn J.M."/>
            <person name="Radosevich M."/>
            <person name="Wommack K.E."/>
            <person name="Polson S.W."/>
            <person name="Hauser L.J."/>
            <person name="Fawaz M.N."/>
            <person name="Korlach J."/>
            <person name="Tsai Y.C."/>
        </authorList>
    </citation>
    <scope>NUCLEOTIDE SEQUENCE [LARGE SCALE GENOMIC DNA]</scope>
    <source>
        <strain evidence="4 5">KBS708</strain>
    </source>
</reference>
<name>W0RLT7_9BACT</name>
<evidence type="ECO:0000313" key="5">
    <source>
        <dbReference type="Proteomes" id="UP000019151"/>
    </source>
</evidence>
<gene>
    <name evidence="4" type="ORF">J421_3738</name>
</gene>
<feature type="compositionally biased region" description="Pro residues" evidence="1">
    <location>
        <begin position="100"/>
        <end position="113"/>
    </location>
</feature>
<accession>W0RLT7</accession>
<dbReference type="eggNOG" id="ENOG50342CK">
    <property type="taxonomic scope" value="Bacteria"/>
</dbReference>
<dbReference type="EMBL" id="CP007128">
    <property type="protein sequence ID" value="AHG91275.1"/>
    <property type="molecule type" value="Genomic_DNA"/>
</dbReference>
<dbReference type="Proteomes" id="UP000019151">
    <property type="component" value="Chromosome"/>
</dbReference>
<dbReference type="KEGG" id="gba:J421_3738"/>
<keyword evidence="5" id="KW-1185">Reference proteome</keyword>
<feature type="transmembrane region" description="Helical" evidence="2">
    <location>
        <begin position="6"/>
        <end position="26"/>
    </location>
</feature>
<keyword evidence="2" id="KW-0812">Transmembrane</keyword>
<feature type="domain" description="FHA" evidence="3">
    <location>
        <begin position="202"/>
        <end position="254"/>
    </location>
</feature>
<dbReference type="HOGENOM" id="CLU_989584_0_0_0"/>
<evidence type="ECO:0000313" key="4">
    <source>
        <dbReference type="EMBL" id="AHG91275.1"/>
    </source>
</evidence>
<dbReference type="SMART" id="SM00240">
    <property type="entry name" value="FHA"/>
    <property type="match status" value="1"/>
</dbReference>
<dbReference type="InParanoid" id="W0RLT7"/>
<dbReference type="CDD" id="cd00060">
    <property type="entry name" value="FHA"/>
    <property type="match status" value="1"/>
</dbReference>
<dbReference type="InterPro" id="IPR000253">
    <property type="entry name" value="FHA_dom"/>
</dbReference>
<feature type="region of interest" description="Disordered" evidence="1">
    <location>
        <begin position="30"/>
        <end position="120"/>
    </location>
</feature>
<evidence type="ECO:0000259" key="3">
    <source>
        <dbReference type="PROSITE" id="PS50006"/>
    </source>
</evidence>
<proteinExistence type="predicted"/>
<dbReference type="PROSITE" id="PS50006">
    <property type="entry name" value="FHA_DOMAIN"/>
    <property type="match status" value="1"/>
</dbReference>
<dbReference type="RefSeq" id="WP_104022801.1">
    <property type="nucleotide sequence ID" value="NZ_CP007128.1"/>
</dbReference>
<dbReference type="SUPFAM" id="SSF49879">
    <property type="entry name" value="SMAD/FHA domain"/>
    <property type="match status" value="1"/>
</dbReference>
<keyword evidence="2" id="KW-0472">Membrane</keyword>
<sequence>MLDGPKIGLLVLAIVLPLVILGIYLVERRHGGRGRRREREPQRLPLFGTDQLAIRSADGTFEEEEDDAPRRPIPPISHAPQVAAPKSVVPASSNGRSYHAPPPPAAPLRPPTPRDGYHAMPAPAASAITATAERPSVPAPRPLPTPAGMPDLALIEGETLRFAIPTDGAVEFIPGRLEIVAGPEAGREIRFVRTTGEENVEVTFGRSEGPPNRHVQILARTVSRRHAVMSLIDEHWQLTNLSSTNPVVLNGRVLAGNEVAPLLVEGDRIEMGEVAFVFHDD</sequence>
<dbReference type="Pfam" id="PF00498">
    <property type="entry name" value="FHA"/>
    <property type="match status" value="1"/>
</dbReference>
<dbReference type="AlphaFoldDB" id="W0RLT7"/>
<protein>
    <submittedName>
        <fullName evidence="4">Forkhead-associated protein</fullName>
    </submittedName>
</protein>
<dbReference type="STRING" id="861299.J421_3738"/>
<organism evidence="4 5">
    <name type="scientific">Gemmatirosa kalamazoonensis</name>
    <dbReference type="NCBI Taxonomy" id="861299"/>
    <lineage>
        <taxon>Bacteria</taxon>
        <taxon>Pseudomonadati</taxon>
        <taxon>Gemmatimonadota</taxon>
        <taxon>Gemmatimonadia</taxon>
        <taxon>Gemmatimonadales</taxon>
        <taxon>Gemmatimonadaceae</taxon>
        <taxon>Gemmatirosa</taxon>
    </lineage>
</organism>
<evidence type="ECO:0000256" key="2">
    <source>
        <dbReference type="SAM" id="Phobius"/>
    </source>
</evidence>
<dbReference type="Gene3D" id="2.60.200.20">
    <property type="match status" value="1"/>
</dbReference>